<keyword evidence="1 2" id="KW-0732">Signal</keyword>
<dbReference type="SUPFAM" id="SSF56925">
    <property type="entry name" value="OMPA-like"/>
    <property type="match status" value="1"/>
</dbReference>
<evidence type="ECO:0000313" key="4">
    <source>
        <dbReference type="EMBL" id="GLH67857.1"/>
    </source>
</evidence>
<dbReference type="Pfam" id="PF13505">
    <property type="entry name" value="OMP_b-brl"/>
    <property type="match status" value="1"/>
</dbReference>
<evidence type="ECO:0000256" key="2">
    <source>
        <dbReference type="SAM" id="SignalP"/>
    </source>
</evidence>
<protein>
    <recommendedName>
        <fullName evidence="3">Outer membrane protein beta-barrel domain-containing protein</fullName>
    </recommendedName>
</protein>
<feature type="domain" description="Outer membrane protein beta-barrel" evidence="3">
    <location>
        <begin position="7"/>
        <end position="190"/>
    </location>
</feature>
<evidence type="ECO:0000313" key="5">
    <source>
        <dbReference type="Proteomes" id="UP001165044"/>
    </source>
</evidence>
<feature type="chain" id="PRO_5046417422" description="Outer membrane protein beta-barrel domain-containing protein" evidence="2">
    <location>
        <begin position="23"/>
        <end position="208"/>
    </location>
</feature>
<evidence type="ECO:0000256" key="1">
    <source>
        <dbReference type="ARBA" id="ARBA00022729"/>
    </source>
</evidence>
<gene>
    <name evidence="4" type="ORF">GETHED_22210</name>
</gene>
<reference evidence="4" key="1">
    <citation type="journal article" date="2023" name="Antonie Van Leeuwenhoek">
        <title>Mesoterricola silvestris gen. nov., sp. nov., Mesoterricola sediminis sp. nov., Geothrix oryzae sp. nov., Geothrix edaphica sp. nov., Geothrix rubra sp. nov., and Geothrix limicola sp. nov., six novel members of Acidobacteriota isolated from soils.</title>
        <authorList>
            <person name="Itoh H."/>
            <person name="Sugisawa Y."/>
            <person name="Mise K."/>
            <person name="Xu Z."/>
            <person name="Kuniyasu M."/>
            <person name="Ushijima N."/>
            <person name="Kawano K."/>
            <person name="Kobayashi E."/>
            <person name="Shiratori Y."/>
            <person name="Masuda Y."/>
            <person name="Senoo K."/>
        </authorList>
    </citation>
    <scope>NUCLEOTIDE SEQUENCE</scope>
    <source>
        <strain evidence="4">Red802</strain>
    </source>
</reference>
<organism evidence="4 5">
    <name type="scientific">Geothrix edaphica</name>
    <dbReference type="NCBI Taxonomy" id="2927976"/>
    <lineage>
        <taxon>Bacteria</taxon>
        <taxon>Pseudomonadati</taxon>
        <taxon>Acidobacteriota</taxon>
        <taxon>Holophagae</taxon>
        <taxon>Holophagales</taxon>
        <taxon>Holophagaceae</taxon>
        <taxon>Geothrix</taxon>
    </lineage>
</organism>
<dbReference type="Gene3D" id="2.40.160.20">
    <property type="match status" value="1"/>
</dbReference>
<dbReference type="EMBL" id="BSDC01000003">
    <property type="protein sequence ID" value="GLH67857.1"/>
    <property type="molecule type" value="Genomic_DNA"/>
</dbReference>
<feature type="signal peptide" evidence="2">
    <location>
        <begin position="1"/>
        <end position="22"/>
    </location>
</feature>
<dbReference type="Proteomes" id="UP001165044">
    <property type="component" value="Unassembled WGS sequence"/>
</dbReference>
<keyword evidence="5" id="KW-1185">Reference proteome</keyword>
<dbReference type="RefSeq" id="WP_285609320.1">
    <property type="nucleotide sequence ID" value="NZ_BSDC01000003.1"/>
</dbReference>
<dbReference type="InterPro" id="IPR011250">
    <property type="entry name" value="OMP/PagP_B-barrel"/>
</dbReference>
<dbReference type="InterPro" id="IPR027385">
    <property type="entry name" value="Beta-barrel_OMP"/>
</dbReference>
<sequence>MTRSTLSLILLSALALPLSAQSDPGGERTGIAVSYLAPVDNLDSVFNPGFQVGFQIHFNRESRHLGRFRMDYLRMDAKRPVVAGTLLTLSGTTWVTSPLMADSRMEAYSVAYEWMPHVEEPARHGLFGIFGVGGTLWNETMRNPVLFGGSHTDTKWGLTLSGGAGWRFNPAFSVEARYVYSDLAFHEHRDVRYGSTRSFLTCGATFRF</sequence>
<proteinExistence type="predicted"/>
<accession>A0ABQ5PZP3</accession>
<comment type="caution">
    <text evidence="4">The sequence shown here is derived from an EMBL/GenBank/DDBJ whole genome shotgun (WGS) entry which is preliminary data.</text>
</comment>
<evidence type="ECO:0000259" key="3">
    <source>
        <dbReference type="Pfam" id="PF13505"/>
    </source>
</evidence>
<name>A0ABQ5PZP3_9BACT</name>